<dbReference type="SUPFAM" id="SSF53300">
    <property type="entry name" value="vWA-like"/>
    <property type="match status" value="1"/>
</dbReference>
<feature type="region of interest" description="Disordered" evidence="1">
    <location>
        <begin position="106"/>
        <end position="134"/>
    </location>
</feature>
<sequence length="459" mass="48659">MTHDAPHVAAAPHGDPAPHGAPHGDPAPNHDHPRADHPRADHPRADHPRADRPQGDHPRTDQERLRRWRLVLGGQGADGTGCSLSGADAAMDRTLEALYGSGGGDGAGGSGTAAGRSGGSQGAGSGARSGGLGGSAPQVARWLGDIRTYFPTSVVQVMQRDAIDRLGLSALLLEPEMLEAVEADVHLVGTLLSLNKAMPETTKNTARAVVRKVVEDVEKRLATRTRATLTGALDRSARISRPRHRDIDWDRTIRANLKNYLPDHRTVVPERLIGYGRAARGVKKDVVLCVDQSGSMAASVVYASVFGAVLASMRSLATRLIVFDTSVVDLTEELDDPVDVLFGTQLGGGTDINRALAYCQSQITRPADTVVVLISDLYEGGIREEMLGRVAAMKASGVQFVALLALSDEGAPSYDREHAAALAALGAPAFACTPDLFPEVMAAAIERRQLPIPDMVMHQ</sequence>
<comment type="caution">
    <text evidence="3">The sequence shown here is derived from an EMBL/GenBank/DDBJ whole genome shotgun (WGS) entry which is preliminary data.</text>
</comment>
<dbReference type="EMBL" id="JANIAA010000006">
    <property type="protein sequence ID" value="MCQ8189220.1"/>
    <property type="molecule type" value="Genomic_DNA"/>
</dbReference>
<feature type="domain" description="VWFA" evidence="2">
    <location>
        <begin position="283"/>
        <end position="442"/>
    </location>
</feature>
<evidence type="ECO:0000313" key="3">
    <source>
        <dbReference type="EMBL" id="MCQ8189220.1"/>
    </source>
</evidence>
<feature type="compositionally biased region" description="Basic and acidic residues" evidence="1">
    <location>
        <begin position="28"/>
        <end position="64"/>
    </location>
</feature>
<name>A0ABT1UVT2_9ACTN</name>
<feature type="region of interest" description="Disordered" evidence="1">
    <location>
        <begin position="1"/>
        <end position="64"/>
    </location>
</feature>
<evidence type="ECO:0000256" key="1">
    <source>
        <dbReference type="SAM" id="MobiDB-lite"/>
    </source>
</evidence>
<dbReference type="SMART" id="SM00327">
    <property type="entry name" value="VWA"/>
    <property type="match status" value="1"/>
</dbReference>
<dbReference type="PANTHER" id="PTHR30634:SF16">
    <property type="entry name" value="OUTER-MEMBRANE LIPOPROTEIN LOLB"/>
    <property type="match status" value="1"/>
</dbReference>
<dbReference type="Pfam" id="PF05762">
    <property type="entry name" value="VWA_CoxE"/>
    <property type="match status" value="1"/>
</dbReference>
<dbReference type="InterPro" id="IPR008912">
    <property type="entry name" value="Uncharacterised_CoxE"/>
</dbReference>
<keyword evidence="4" id="KW-1185">Reference proteome</keyword>
<feature type="compositionally biased region" description="Low complexity" evidence="1">
    <location>
        <begin position="7"/>
        <end position="27"/>
    </location>
</feature>
<dbReference type="InterPro" id="IPR002035">
    <property type="entry name" value="VWF_A"/>
</dbReference>
<proteinExistence type="predicted"/>
<accession>A0ABT1UVT2</accession>
<evidence type="ECO:0000313" key="4">
    <source>
        <dbReference type="Proteomes" id="UP001204746"/>
    </source>
</evidence>
<dbReference type="Proteomes" id="UP001204746">
    <property type="component" value="Unassembled WGS sequence"/>
</dbReference>
<reference evidence="3 4" key="1">
    <citation type="submission" date="2022-07" db="EMBL/GenBank/DDBJ databases">
        <authorList>
            <person name="Phongsopitanun W."/>
            <person name="Tanasupawat S."/>
        </authorList>
    </citation>
    <scope>NUCLEOTIDE SEQUENCE [LARGE SCALE GENOMIC DNA]</scope>
    <source>
        <strain evidence="3 4">RCU-064</strain>
    </source>
</reference>
<dbReference type="RefSeq" id="WP_256650334.1">
    <property type="nucleotide sequence ID" value="NZ_JANIAA010000006.1"/>
</dbReference>
<dbReference type="Gene3D" id="3.40.50.410">
    <property type="entry name" value="von Willebrand factor, type A domain"/>
    <property type="match status" value="1"/>
</dbReference>
<evidence type="ECO:0000259" key="2">
    <source>
        <dbReference type="SMART" id="SM00327"/>
    </source>
</evidence>
<organism evidence="3 4">
    <name type="scientific">Streptomyces rugosispiralis</name>
    <dbReference type="NCBI Taxonomy" id="2967341"/>
    <lineage>
        <taxon>Bacteria</taxon>
        <taxon>Bacillati</taxon>
        <taxon>Actinomycetota</taxon>
        <taxon>Actinomycetes</taxon>
        <taxon>Kitasatosporales</taxon>
        <taxon>Streptomycetaceae</taxon>
        <taxon>Streptomyces</taxon>
    </lineage>
</organism>
<dbReference type="PANTHER" id="PTHR30634">
    <property type="entry name" value="OUTER MEMBRANE LOLAB LIPOPROTEIN INSERTION APPARATUS"/>
    <property type="match status" value="1"/>
</dbReference>
<gene>
    <name evidence="3" type="ORF">NP777_13295</name>
</gene>
<protein>
    <submittedName>
        <fullName evidence="3">VWA domain-containing protein</fullName>
    </submittedName>
</protein>
<dbReference type="CDD" id="cd01462">
    <property type="entry name" value="VWA_YIEM_type"/>
    <property type="match status" value="1"/>
</dbReference>
<dbReference type="InterPro" id="IPR050458">
    <property type="entry name" value="LolB"/>
</dbReference>
<dbReference type="InterPro" id="IPR036465">
    <property type="entry name" value="vWFA_dom_sf"/>
</dbReference>